<protein>
    <submittedName>
        <fullName evidence="1">Uncharacterized protein</fullName>
    </submittedName>
</protein>
<dbReference type="Proteomes" id="UP000799302">
    <property type="component" value="Unassembled WGS sequence"/>
</dbReference>
<organism evidence="1 2">
    <name type="scientific">Microthyrium microscopicum</name>
    <dbReference type="NCBI Taxonomy" id="703497"/>
    <lineage>
        <taxon>Eukaryota</taxon>
        <taxon>Fungi</taxon>
        <taxon>Dikarya</taxon>
        <taxon>Ascomycota</taxon>
        <taxon>Pezizomycotina</taxon>
        <taxon>Dothideomycetes</taxon>
        <taxon>Dothideomycetes incertae sedis</taxon>
        <taxon>Microthyriales</taxon>
        <taxon>Microthyriaceae</taxon>
        <taxon>Microthyrium</taxon>
    </lineage>
</organism>
<evidence type="ECO:0000313" key="2">
    <source>
        <dbReference type="Proteomes" id="UP000799302"/>
    </source>
</evidence>
<accession>A0A6A6UR70</accession>
<keyword evidence="2" id="KW-1185">Reference proteome</keyword>
<sequence>MSESVILPDAPVVLVHRGWSSKNNGTERTTINVGSKALKTLHKPSGRKGVSSIMASSKPSTTFEFVHMYSPSTSSTRKTVGKLPARATKKRPRTIEKKPLKKTQETKAVEKVVDVEIANSTSLVTKSAQNYDQLSHLSYVCPGSATMFYGGGFPFKMNAQLPALINVCKIAFVLNLMKGSLVAQI</sequence>
<proteinExistence type="predicted"/>
<dbReference type="AlphaFoldDB" id="A0A6A6UR70"/>
<dbReference type="EMBL" id="MU004230">
    <property type="protein sequence ID" value="KAF2674260.1"/>
    <property type="molecule type" value="Genomic_DNA"/>
</dbReference>
<name>A0A6A6UR70_9PEZI</name>
<reference evidence="1" key="1">
    <citation type="journal article" date="2020" name="Stud. Mycol.">
        <title>101 Dothideomycetes genomes: a test case for predicting lifestyles and emergence of pathogens.</title>
        <authorList>
            <person name="Haridas S."/>
            <person name="Albert R."/>
            <person name="Binder M."/>
            <person name="Bloem J."/>
            <person name="Labutti K."/>
            <person name="Salamov A."/>
            <person name="Andreopoulos B."/>
            <person name="Baker S."/>
            <person name="Barry K."/>
            <person name="Bills G."/>
            <person name="Bluhm B."/>
            <person name="Cannon C."/>
            <person name="Castanera R."/>
            <person name="Culley D."/>
            <person name="Daum C."/>
            <person name="Ezra D."/>
            <person name="Gonzalez J."/>
            <person name="Henrissat B."/>
            <person name="Kuo A."/>
            <person name="Liang C."/>
            <person name="Lipzen A."/>
            <person name="Lutzoni F."/>
            <person name="Magnuson J."/>
            <person name="Mondo S."/>
            <person name="Nolan M."/>
            <person name="Ohm R."/>
            <person name="Pangilinan J."/>
            <person name="Park H.-J."/>
            <person name="Ramirez L."/>
            <person name="Alfaro M."/>
            <person name="Sun H."/>
            <person name="Tritt A."/>
            <person name="Yoshinaga Y."/>
            <person name="Zwiers L.-H."/>
            <person name="Turgeon B."/>
            <person name="Goodwin S."/>
            <person name="Spatafora J."/>
            <person name="Crous P."/>
            <person name="Grigoriev I."/>
        </authorList>
    </citation>
    <scope>NUCLEOTIDE SEQUENCE</scope>
    <source>
        <strain evidence="1">CBS 115976</strain>
    </source>
</reference>
<evidence type="ECO:0000313" key="1">
    <source>
        <dbReference type="EMBL" id="KAF2674260.1"/>
    </source>
</evidence>
<gene>
    <name evidence="1" type="ORF">BT63DRAFT_5938</name>
</gene>